<dbReference type="CDD" id="cd05162">
    <property type="entry name" value="PWWP"/>
    <property type="match status" value="1"/>
</dbReference>
<sequence>MEAPNAQNPCDETLEEAIDLSILGENFSGSTLPLGVLDGENSGGFDVKINGVGVSNVEFLNQGIGIEKNVSVKKADSEVNQSEEVIVEKIAMGCVKLGSESQSNEVDPSREGDGSDNGISLLVDVFGPPNGHKDEGVLAEHVLSGRVYGENGNLLPDNGKNPSVEVSEIHNGTIDGEVNYDQECKLSVGDLVWVKTKSQSWWPGMILDPLHAPKDAAKSDPRASLLVKYFGNASYVWCSSLQLKPFVENFEQISVKGDSMSFAGAVKKALEEFGRRVKLQMTCSCILNENQTIHTALLEGNGGSKDLVLEGKRCRIDEDFATRFEPADFIAFIKYLARDVSMPGMLELAATQNHLSAFYRAIGHRQLPMSQLRGPTDVKDGAENELKQLGVSVDRVLEKKVEELFKNSEGGNGSAEFADIDICKLDFSPAEEMTKSLISPITIESKVSTAANSGGGGEKFGKSYETRERRRSKYLSPPYIDLGPGHNEDGKGVSNLGQDINSTAGPPVPSPPAVKSSGKKLQKNSKKANSGHNMPSVPGEVNASSVDMLSELRFAALDCLYSRKNRHFNSVERFFSGFRRSVLHDESNHEIDSKHITGEESNQTNNPPLPEGEVPRDKASEMAEESIDVNKNADCPVLVGKDALESSQTLPNVTSKRRRRRKKEIATVDSNTKPSPGFSDVFGIPKNGSSLIINFQEAGCLTPNGISVPKKRKKKAGSNLGLGLPDLNGNCITPSSLVEGSQVTNLVAQIDKPEPKKRKKRDGAASLPSRSITGLSDAIGNNAEVGSFLKDVPVMASCLTEDTAELNNGEGMKGVATSYLNNELPAKKPDTNGHDALKSSIVKEPWLVGLLAPGEPKKKKRKEKAPVDPLKVNTRIPDLNGNAAEPSSLGDNLPEMNSSPAEAKPPRKRRRRNKPVAWVPEISVNYNKVQTNKGEAPETALLLKFAEGFPVPSREALVATFCGFGAIKESETQALNDSGSAQVVFVNGSNAGEAFRSLEKSSPFGLALVNYHLYHLSAPPPSASPAGNGLQKPANFQSMGGYKIAAKPSGLKPHNGETPDLVMMRKNLEMMTSMLEKAGDSLSPETRAKLEGEVKGLLKKVSSMVGSSSSSYLNM</sequence>
<comment type="caution">
    <text evidence="3">The sequence shown here is derived from an EMBL/GenBank/DDBJ whole genome shotgun (WGS) entry which is preliminary data.</text>
</comment>
<protein>
    <submittedName>
        <fullName evidence="3">Serine/threonine-protein kinase</fullName>
    </submittedName>
</protein>
<evidence type="ECO:0000256" key="1">
    <source>
        <dbReference type="SAM" id="MobiDB-lite"/>
    </source>
</evidence>
<dbReference type="SMART" id="SM00293">
    <property type="entry name" value="PWWP"/>
    <property type="match status" value="1"/>
</dbReference>
<dbReference type="InterPro" id="IPR000313">
    <property type="entry name" value="PWWP_dom"/>
</dbReference>
<dbReference type="Gramene" id="PSR89579">
    <property type="protein sequence ID" value="PSR89579"/>
    <property type="gene ID" value="CEY00_Acc29783"/>
</dbReference>
<dbReference type="InParanoid" id="A0A2R6PE40"/>
<feature type="compositionally biased region" description="Basic and acidic residues" evidence="1">
    <location>
        <begin position="589"/>
        <end position="598"/>
    </location>
</feature>
<keyword evidence="3" id="KW-0418">Kinase</keyword>
<organism evidence="3 4">
    <name type="scientific">Actinidia chinensis var. chinensis</name>
    <name type="common">Chinese soft-hair kiwi</name>
    <dbReference type="NCBI Taxonomy" id="1590841"/>
    <lineage>
        <taxon>Eukaryota</taxon>
        <taxon>Viridiplantae</taxon>
        <taxon>Streptophyta</taxon>
        <taxon>Embryophyta</taxon>
        <taxon>Tracheophyta</taxon>
        <taxon>Spermatophyta</taxon>
        <taxon>Magnoliopsida</taxon>
        <taxon>eudicotyledons</taxon>
        <taxon>Gunneridae</taxon>
        <taxon>Pentapetalae</taxon>
        <taxon>asterids</taxon>
        <taxon>Ericales</taxon>
        <taxon>Actinidiaceae</taxon>
        <taxon>Actinidia</taxon>
    </lineage>
</organism>
<feature type="region of interest" description="Disordered" evidence="1">
    <location>
        <begin position="852"/>
        <end position="916"/>
    </location>
</feature>
<evidence type="ECO:0000259" key="2">
    <source>
        <dbReference type="PROSITE" id="PS50812"/>
    </source>
</evidence>
<dbReference type="OrthoDB" id="21615at2759"/>
<dbReference type="SUPFAM" id="SSF63748">
    <property type="entry name" value="Tudor/PWWP/MBT"/>
    <property type="match status" value="1"/>
</dbReference>
<dbReference type="OMA" id="YFGSSHV"/>
<proteinExistence type="predicted"/>
<reference evidence="4" key="2">
    <citation type="journal article" date="2018" name="BMC Genomics">
        <title>A manually annotated Actinidia chinensis var. chinensis (kiwifruit) genome highlights the challenges associated with draft genomes and gene prediction in plants.</title>
        <authorList>
            <person name="Pilkington S.M."/>
            <person name="Crowhurst R."/>
            <person name="Hilario E."/>
            <person name="Nardozza S."/>
            <person name="Fraser L."/>
            <person name="Peng Y."/>
            <person name="Gunaseelan K."/>
            <person name="Simpson R."/>
            <person name="Tahir J."/>
            <person name="Deroles S.C."/>
            <person name="Templeton K."/>
            <person name="Luo Z."/>
            <person name="Davy M."/>
            <person name="Cheng C."/>
            <person name="McNeilage M."/>
            <person name="Scaglione D."/>
            <person name="Liu Y."/>
            <person name="Zhang Q."/>
            <person name="Datson P."/>
            <person name="De Silva N."/>
            <person name="Gardiner S.E."/>
            <person name="Bassett H."/>
            <person name="Chagne D."/>
            <person name="McCallum J."/>
            <person name="Dzierzon H."/>
            <person name="Deng C."/>
            <person name="Wang Y.Y."/>
            <person name="Barron L."/>
            <person name="Manako K."/>
            <person name="Bowen J."/>
            <person name="Foster T.M."/>
            <person name="Erridge Z.A."/>
            <person name="Tiffin H."/>
            <person name="Waite C.N."/>
            <person name="Davies K.M."/>
            <person name="Grierson E.P."/>
            <person name="Laing W.A."/>
            <person name="Kirk R."/>
            <person name="Chen X."/>
            <person name="Wood M."/>
            <person name="Montefiori M."/>
            <person name="Brummell D.A."/>
            <person name="Schwinn K.E."/>
            <person name="Catanach A."/>
            <person name="Fullerton C."/>
            <person name="Li D."/>
            <person name="Meiyalaghan S."/>
            <person name="Nieuwenhuizen N."/>
            <person name="Read N."/>
            <person name="Prakash R."/>
            <person name="Hunter D."/>
            <person name="Zhang H."/>
            <person name="McKenzie M."/>
            <person name="Knabel M."/>
            <person name="Harris A."/>
            <person name="Allan A.C."/>
            <person name="Gleave A."/>
            <person name="Chen A."/>
            <person name="Janssen B.J."/>
            <person name="Plunkett B."/>
            <person name="Ampomah-Dwamena C."/>
            <person name="Voogd C."/>
            <person name="Leif D."/>
            <person name="Lafferty D."/>
            <person name="Souleyre E.J.F."/>
            <person name="Varkonyi-Gasic E."/>
            <person name="Gambi F."/>
            <person name="Hanley J."/>
            <person name="Yao J.L."/>
            <person name="Cheung J."/>
            <person name="David K.M."/>
            <person name="Warren B."/>
            <person name="Marsh K."/>
            <person name="Snowden K.C."/>
            <person name="Lin-Wang K."/>
            <person name="Brian L."/>
            <person name="Martinez-Sanchez M."/>
            <person name="Wang M."/>
            <person name="Ileperuma N."/>
            <person name="Macnee N."/>
            <person name="Campin R."/>
            <person name="McAtee P."/>
            <person name="Drummond R.S.M."/>
            <person name="Espley R.V."/>
            <person name="Ireland H.S."/>
            <person name="Wu R."/>
            <person name="Atkinson R.G."/>
            <person name="Karunairetnam S."/>
            <person name="Bulley S."/>
            <person name="Chunkath S."/>
            <person name="Hanley Z."/>
            <person name="Storey R."/>
            <person name="Thrimawithana A.H."/>
            <person name="Thomson S."/>
            <person name="David C."/>
            <person name="Testolin R."/>
            <person name="Huang H."/>
            <person name="Hellens R.P."/>
            <person name="Schaffer R.J."/>
        </authorList>
    </citation>
    <scope>NUCLEOTIDE SEQUENCE [LARGE SCALE GENOMIC DNA]</scope>
    <source>
        <strain evidence="4">cv. Red5</strain>
    </source>
</reference>
<keyword evidence="4" id="KW-1185">Reference proteome</keyword>
<evidence type="ECO:0000313" key="3">
    <source>
        <dbReference type="EMBL" id="PSR89579.1"/>
    </source>
</evidence>
<feature type="domain" description="PWWP" evidence="2">
    <location>
        <begin position="188"/>
        <end position="249"/>
    </location>
</feature>
<feature type="region of interest" description="Disordered" evidence="1">
    <location>
        <begin position="448"/>
        <end position="541"/>
    </location>
</feature>
<dbReference type="EMBL" id="NKQK01000026">
    <property type="protein sequence ID" value="PSR89579.1"/>
    <property type="molecule type" value="Genomic_DNA"/>
</dbReference>
<feature type="compositionally biased region" description="Basic residues" evidence="1">
    <location>
        <begin position="517"/>
        <end position="526"/>
    </location>
</feature>
<dbReference type="PROSITE" id="PS50812">
    <property type="entry name" value="PWWP"/>
    <property type="match status" value="1"/>
</dbReference>
<feature type="region of interest" description="Disordered" evidence="1">
    <location>
        <begin position="752"/>
        <end position="773"/>
    </location>
</feature>
<dbReference type="Pfam" id="PF00855">
    <property type="entry name" value="PWWP"/>
    <property type="match status" value="1"/>
</dbReference>
<feature type="region of interest" description="Disordered" evidence="1">
    <location>
        <begin position="646"/>
        <end position="672"/>
    </location>
</feature>
<feature type="region of interest" description="Disordered" evidence="1">
    <location>
        <begin position="589"/>
        <end position="627"/>
    </location>
</feature>
<dbReference type="Gene3D" id="2.30.30.140">
    <property type="match status" value="1"/>
</dbReference>
<dbReference type="GO" id="GO:0016301">
    <property type="term" value="F:kinase activity"/>
    <property type="evidence" value="ECO:0007669"/>
    <property type="project" value="UniProtKB-KW"/>
</dbReference>
<name>A0A2R6PE40_ACTCC</name>
<evidence type="ECO:0000313" key="4">
    <source>
        <dbReference type="Proteomes" id="UP000241394"/>
    </source>
</evidence>
<dbReference type="InterPro" id="IPR052657">
    <property type="entry name" value="PDP_family_Arabidopsis"/>
</dbReference>
<dbReference type="FunCoup" id="A0A2R6PE40">
    <property type="interactions" value="138"/>
</dbReference>
<dbReference type="AlphaFoldDB" id="A0A2R6PE40"/>
<dbReference type="PANTHER" id="PTHR10688">
    <property type="entry name" value="PWWP DOMAIN-CONTAINING PROTEIN"/>
    <property type="match status" value="1"/>
</dbReference>
<keyword evidence="3" id="KW-0808">Transferase</keyword>
<dbReference type="STRING" id="1590841.A0A2R6PE40"/>
<dbReference type="PANTHER" id="PTHR10688:SF6">
    <property type="entry name" value="SERINE_THREONINE-KINASE ATM"/>
    <property type="match status" value="1"/>
</dbReference>
<gene>
    <name evidence="3" type="ORF">CEY00_Acc29783</name>
</gene>
<accession>A0A2R6PE40</accession>
<feature type="compositionally biased region" description="Basic and acidic residues" evidence="1">
    <location>
        <begin position="459"/>
        <end position="468"/>
    </location>
</feature>
<dbReference type="Proteomes" id="UP000241394">
    <property type="component" value="Chromosome LG26"/>
</dbReference>
<reference evidence="3 4" key="1">
    <citation type="submission" date="2017-07" db="EMBL/GenBank/DDBJ databases">
        <title>An improved, manually edited Actinidia chinensis var. chinensis (kiwifruit) genome highlights the challenges associated with draft genomes and gene prediction in plants.</title>
        <authorList>
            <person name="Pilkington S."/>
            <person name="Crowhurst R."/>
            <person name="Hilario E."/>
            <person name="Nardozza S."/>
            <person name="Fraser L."/>
            <person name="Peng Y."/>
            <person name="Gunaseelan K."/>
            <person name="Simpson R."/>
            <person name="Tahir J."/>
            <person name="Deroles S."/>
            <person name="Templeton K."/>
            <person name="Luo Z."/>
            <person name="Davy M."/>
            <person name="Cheng C."/>
            <person name="Mcneilage M."/>
            <person name="Scaglione D."/>
            <person name="Liu Y."/>
            <person name="Zhang Q."/>
            <person name="Datson P."/>
            <person name="De Silva N."/>
            <person name="Gardiner S."/>
            <person name="Bassett H."/>
            <person name="Chagne D."/>
            <person name="Mccallum J."/>
            <person name="Dzierzon H."/>
            <person name="Deng C."/>
            <person name="Wang Y.-Y."/>
            <person name="Barron N."/>
            <person name="Manako K."/>
            <person name="Bowen J."/>
            <person name="Foster T."/>
            <person name="Erridge Z."/>
            <person name="Tiffin H."/>
            <person name="Waite C."/>
            <person name="Davies K."/>
            <person name="Grierson E."/>
            <person name="Laing W."/>
            <person name="Kirk R."/>
            <person name="Chen X."/>
            <person name="Wood M."/>
            <person name="Montefiori M."/>
            <person name="Brummell D."/>
            <person name="Schwinn K."/>
            <person name="Catanach A."/>
            <person name="Fullerton C."/>
            <person name="Li D."/>
            <person name="Meiyalaghan S."/>
            <person name="Nieuwenhuizen N."/>
            <person name="Read N."/>
            <person name="Prakash R."/>
            <person name="Hunter D."/>
            <person name="Zhang H."/>
            <person name="Mckenzie M."/>
            <person name="Knabel M."/>
            <person name="Harris A."/>
            <person name="Allan A."/>
            <person name="Chen A."/>
            <person name="Janssen B."/>
            <person name="Plunkett B."/>
            <person name="Dwamena C."/>
            <person name="Voogd C."/>
            <person name="Leif D."/>
            <person name="Lafferty D."/>
            <person name="Souleyre E."/>
            <person name="Varkonyi-Gasic E."/>
            <person name="Gambi F."/>
            <person name="Hanley J."/>
            <person name="Yao J.-L."/>
            <person name="Cheung J."/>
            <person name="David K."/>
            <person name="Warren B."/>
            <person name="Marsh K."/>
            <person name="Snowden K."/>
            <person name="Lin-Wang K."/>
            <person name="Brian L."/>
            <person name="Martinez-Sanchez M."/>
            <person name="Wang M."/>
            <person name="Ileperuma N."/>
            <person name="Macnee N."/>
            <person name="Campin R."/>
            <person name="Mcatee P."/>
            <person name="Drummond R."/>
            <person name="Espley R."/>
            <person name="Ireland H."/>
            <person name="Wu R."/>
            <person name="Atkinson R."/>
            <person name="Karunairetnam S."/>
            <person name="Bulley S."/>
            <person name="Chunkath S."/>
            <person name="Hanley Z."/>
            <person name="Storey R."/>
            <person name="Thrimawithana A."/>
            <person name="Thomson S."/>
            <person name="David C."/>
            <person name="Testolin R."/>
        </authorList>
    </citation>
    <scope>NUCLEOTIDE SEQUENCE [LARGE SCALE GENOMIC DNA]</scope>
    <source>
        <strain evidence="4">cv. Red5</strain>
        <tissue evidence="3">Young leaf</tissue>
    </source>
</reference>